<dbReference type="Pfam" id="PF00651">
    <property type="entry name" value="BTB"/>
    <property type="match status" value="1"/>
</dbReference>
<evidence type="ECO:0000313" key="18">
    <source>
        <dbReference type="Proteomes" id="UP000016936"/>
    </source>
</evidence>
<dbReference type="GO" id="GO:0046972">
    <property type="term" value="F:histone H4K16 acetyltransferase activity"/>
    <property type="evidence" value="ECO:0007669"/>
    <property type="project" value="TreeGrafter"/>
</dbReference>
<dbReference type="GO" id="GO:0006355">
    <property type="term" value="P:regulation of DNA-templated transcription"/>
    <property type="evidence" value="ECO:0007669"/>
    <property type="project" value="InterPro"/>
</dbReference>
<dbReference type="PANTHER" id="PTHR10615">
    <property type="entry name" value="HISTONE ACETYLTRANSFERASE"/>
    <property type="match status" value="1"/>
</dbReference>
<dbReference type="Proteomes" id="UP000016936">
    <property type="component" value="Unassembled WGS sequence"/>
</dbReference>
<dbReference type="InterPro" id="IPR040706">
    <property type="entry name" value="Zf-MYST"/>
</dbReference>
<reference evidence="17 18" key="1">
    <citation type="journal article" date="2012" name="PLoS Pathog.">
        <title>Diverse lifestyles and strategies of plant pathogenesis encoded in the genomes of eighteen Dothideomycetes fungi.</title>
        <authorList>
            <person name="Ohm R.A."/>
            <person name="Feau N."/>
            <person name="Henrissat B."/>
            <person name="Schoch C.L."/>
            <person name="Horwitz B.A."/>
            <person name="Barry K.W."/>
            <person name="Condon B.J."/>
            <person name="Copeland A.C."/>
            <person name="Dhillon B."/>
            <person name="Glaser F."/>
            <person name="Hesse C.N."/>
            <person name="Kosti I."/>
            <person name="LaButti K."/>
            <person name="Lindquist E.A."/>
            <person name="Lucas S."/>
            <person name="Salamov A.A."/>
            <person name="Bradshaw R.E."/>
            <person name="Ciuffetti L."/>
            <person name="Hamelin R.C."/>
            <person name="Kema G.H.J."/>
            <person name="Lawrence C."/>
            <person name="Scott J.A."/>
            <person name="Spatafora J.W."/>
            <person name="Turgeon B.G."/>
            <person name="de Wit P.J.G.M."/>
            <person name="Zhong S."/>
            <person name="Goodwin S.B."/>
            <person name="Grigoriev I.V."/>
        </authorList>
    </citation>
    <scope>NUCLEOTIDE SEQUENCE [LARGE SCALE GENOMIC DNA]</scope>
    <source>
        <strain evidence="18">C5 / ATCC 48332 / race O</strain>
    </source>
</reference>
<keyword evidence="12" id="KW-0012">Acyltransferase</keyword>
<dbReference type="PANTHER" id="PTHR10615:SF219">
    <property type="entry name" value="HISTONE ACETYLTRANSFERASE KAT5"/>
    <property type="match status" value="1"/>
</dbReference>
<gene>
    <name evidence="17" type="ORF">COCHEDRAFT_1168309</name>
</gene>
<keyword evidence="7" id="KW-0862">Zinc</keyword>
<evidence type="ECO:0000256" key="8">
    <source>
        <dbReference type="ARBA" id="ARBA00022990"/>
    </source>
</evidence>
<proteinExistence type="inferred from homology"/>
<comment type="subcellular location">
    <subcellularLocation>
        <location evidence="1">Nucleus</location>
    </subcellularLocation>
</comment>
<dbReference type="InterPro" id="IPR002717">
    <property type="entry name" value="HAT_MYST-type"/>
</dbReference>
<dbReference type="HOGENOM" id="CLU_356073_0_0_1"/>
<evidence type="ECO:0000256" key="9">
    <source>
        <dbReference type="ARBA" id="ARBA00023015"/>
    </source>
</evidence>
<dbReference type="InterPro" id="IPR000210">
    <property type="entry name" value="BTB/POZ_dom"/>
</dbReference>
<evidence type="ECO:0000256" key="2">
    <source>
        <dbReference type="ARBA" id="ARBA00010107"/>
    </source>
</evidence>
<feature type="domain" description="MYST-type HAT" evidence="16">
    <location>
        <begin position="419"/>
        <end position="698"/>
    </location>
</feature>
<protein>
    <recommendedName>
        <fullName evidence="3">histone acetyltransferase</fullName>
        <ecNumber evidence="3">2.3.1.48</ecNumber>
    </recommendedName>
</protein>
<evidence type="ECO:0000256" key="3">
    <source>
        <dbReference type="ARBA" id="ARBA00013184"/>
    </source>
</evidence>
<dbReference type="Gene3D" id="3.30.710.10">
    <property type="entry name" value="Potassium Channel Kv1.1, Chain A"/>
    <property type="match status" value="1"/>
</dbReference>
<dbReference type="GO" id="GO:0008270">
    <property type="term" value="F:zinc ion binding"/>
    <property type="evidence" value="ECO:0007669"/>
    <property type="project" value="UniProtKB-KW"/>
</dbReference>
<evidence type="ECO:0000256" key="7">
    <source>
        <dbReference type="ARBA" id="ARBA00022833"/>
    </source>
</evidence>
<keyword evidence="10" id="KW-0804">Transcription</keyword>
<evidence type="ECO:0000313" key="17">
    <source>
        <dbReference type="EMBL" id="EMD94929.1"/>
    </source>
</evidence>
<evidence type="ECO:0000259" key="15">
    <source>
        <dbReference type="PROSITE" id="PS50097"/>
    </source>
</evidence>
<dbReference type="SUPFAM" id="SSF55729">
    <property type="entry name" value="Acyl-CoA N-acyltransferases (Nat)"/>
    <property type="match status" value="1"/>
</dbReference>
<evidence type="ECO:0000256" key="1">
    <source>
        <dbReference type="ARBA" id="ARBA00004123"/>
    </source>
</evidence>
<feature type="active site" description="Proton donor/acceptor" evidence="14">
    <location>
        <position position="618"/>
    </location>
</feature>
<keyword evidence="6" id="KW-0863">Zinc-finger</keyword>
<dbReference type="Gene3D" id="3.40.630.30">
    <property type="match status" value="1"/>
</dbReference>
<evidence type="ECO:0000256" key="13">
    <source>
        <dbReference type="ARBA" id="ARBA00045805"/>
    </source>
</evidence>
<evidence type="ECO:0000259" key="16">
    <source>
        <dbReference type="PROSITE" id="PS51726"/>
    </source>
</evidence>
<dbReference type="Gene3D" id="1.10.10.10">
    <property type="entry name" value="Winged helix-like DNA-binding domain superfamily/Winged helix DNA-binding domain"/>
    <property type="match status" value="1"/>
</dbReference>
<keyword evidence="11" id="KW-0539">Nucleus</keyword>
<evidence type="ECO:0000256" key="11">
    <source>
        <dbReference type="ARBA" id="ARBA00023242"/>
    </source>
</evidence>
<dbReference type="InterPro" id="IPR036388">
    <property type="entry name" value="WH-like_DNA-bd_sf"/>
</dbReference>
<dbReference type="PROSITE" id="PS51726">
    <property type="entry name" value="MYST_HAT"/>
    <property type="match status" value="1"/>
</dbReference>
<dbReference type="InterPro" id="IPR016181">
    <property type="entry name" value="Acyl_CoA_acyltransferase"/>
</dbReference>
<evidence type="ECO:0000256" key="10">
    <source>
        <dbReference type="ARBA" id="ARBA00023163"/>
    </source>
</evidence>
<sequence>MTSSILSLDNDQGPVTWQLQSFTVSHDVESSGRAQLVLDRANSEFGLAYQTEPGVTVMAQFPDTEEPIYFQVSKARAVCTRFNNSCKKVCVLMPHMQVDLYFTTSADAGDFVHALGRIATTVGNSYFEVHEAVSNAALARADFNMEKEGYTNQKCRLWVAAPNENASEWARIYKAGKCTDFTIVAVGRVFQAHRVLLCTRSQYFNAVCDGNFAVRDIPANVLKETSQRSITLPEDSQTVSTMLKEIYGVSNPTTGSIFSSFALRDAFEKDCIMRDLLALFIACDKYNLESIKQKVSKTIIDRIPFIQDPLTIVYLAADIHGDVGAELDHGLRNAIILQLHARLPAIMQDEDAWDYYSENKAVLKALHSYQCGMQDTTRSSGIFTPPASPNKNTCSMAPDVASMTSTPTTPALKNSQKPPTGPNVLEVVLGSLLIKPWYPSFYPEELVGRRVERLYVCQWCFKYSKELVGFLGHLKACPLRNTPPPGINVYTKDNYSLYEIDGEKNKLYAQNLSLFAKLFLDTKSVFYDVTTFLYYLLVAHNPTPSIPNTSLDEETPPSGVRTQGQVVGFFSKEKMSWDNNNLACILVFPPWQKQGLGQLLMGASYEMSRREERLGGPEKPLSDLGRIAYNHYWSQTIARTLLSCPSKKTLTVQELREKTYIVPEDIIATLQMMDVLEQKKKGGADAVINKAKVRAWADKHKVDVKSCPVDPDAFIAREVSRGGSEES</sequence>
<name>M2U8P1_COCH5</name>
<dbReference type="GO" id="GO:0005634">
    <property type="term" value="C:nucleus"/>
    <property type="evidence" value="ECO:0007669"/>
    <property type="project" value="UniProtKB-SubCell"/>
</dbReference>
<reference evidence="18" key="2">
    <citation type="journal article" date="2013" name="PLoS Genet.">
        <title>Comparative genome structure, secondary metabolite, and effector coding capacity across Cochliobolus pathogens.</title>
        <authorList>
            <person name="Condon B.J."/>
            <person name="Leng Y."/>
            <person name="Wu D."/>
            <person name="Bushley K.E."/>
            <person name="Ohm R.A."/>
            <person name="Otillar R."/>
            <person name="Martin J."/>
            <person name="Schackwitz W."/>
            <person name="Grimwood J."/>
            <person name="MohdZainudin N."/>
            <person name="Xue C."/>
            <person name="Wang R."/>
            <person name="Manning V.A."/>
            <person name="Dhillon B."/>
            <person name="Tu Z.J."/>
            <person name="Steffenson B.J."/>
            <person name="Salamov A."/>
            <person name="Sun H."/>
            <person name="Lowry S."/>
            <person name="LaButti K."/>
            <person name="Han J."/>
            <person name="Copeland A."/>
            <person name="Lindquist E."/>
            <person name="Barry K."/>
            <person name="Schmutz J."/>
            <person name="Baker S.E."/>
            <person name="Ciuffetti L.M."/>
            <person name="Grigoriev I.V."/>
            <person name="Zhong S."/>
            <person name="Turgeon B.G."/>
        </authorList>
    </citation>
    <scope>NUCLEOTIDE SEQUENCE [LARGE SCALE GENOMIC DNA]</scope>
    <source>
        <strain evidence="18">C5 / ATCC 48332 / race O</strain>
    </source>
</reference>
<keyword evidence="8" id="KW-0007">Acetylation</keyword>
<evidence type="ECO:0000256" key="6">
    <source>
        <dbReference type="ARBA" id="ARBA00022771"/>
    </source>
</evidence>
<evidence type="ECO:0000256" key="5">
    <source>
        <dbReference type="ARBA" id="ARBA00022723"/>
    </source>
</evidence>
<dbReference type="Pfam" id="PF17772">
    <property type="entry name" value="zf-MYST"/>
    <property type="match status" value="1"/>
</dbReference>
<dbReference type="OrthoDB" id="787137at2759"/>
<evidence type="ECO:0000256" key="12">
    <source>
        <dbReference type="ARBA" id="ARBA00023315"/>
    </source>
</evidence>
<dbReference type="InterPro" id="IPR050603">
    <property type="entry name" value="MYST_HAT"/>
</dbReference>
<dbReference type="EMBL" id="KB445571">
    <property type="protein sequence ID" value="EMD94929.1"/>
    <property type="molecule type" value="Genomic_DNA"/>
</dbReference>
<dbReference type="InterPro" id="IPR011333">
    <property type="entry name" value="SKP1/BTB/POZ_sf"/>
</dbReference>
<evidence type="ECO:0000256" key="14">
    <source>
        <dbReference type="PIRSR" id="PIRSR602717-51"/>
    </source>
</evidence>
<dbReference type="AlphaFoldDB" id="M2U8P1"/>
<dbReference type="eggNOG" id="KOG2747">
    <property type="taxonomic scope" value="Eukaryota"/>
</dbReference>
<dbReference type="SUPFAM" id="SSF54695">
    <property type="entry name" value="POZ domain"/>
    <property type="match status" value="1"/>
</dbReference>
<comment type="similarity">
    <text evidence="2">Belongs to the MYST (SAS/MOZ) family.</text>
</comment>
<dbReference type="OMA" id="EWARIYK"/>
<dbReference type="EC" id="2.3.1.48" evidence="3"/>
<evidence type="ECO:0000256" key="4">
    <source>
        <dbReference type="ARBA" id="ARBA00022679"/>
    </source>
</evidence>
<accession>M2U8P1</accession>
<dbReference type="Gene3D" id="3.30.60.60">
    <property type="entry name" value="N-acetyl transferase-like"/>
    <property type="match status" value="1"/>
</dbReference>
<feature type="domain" description="BTB" evidence="15">
    <location>
        <begin position="179"/>
        <end position="247"/>
    </location>
</feature>
<keyword evidence="9" id="KW-0805">Transcription regulation</keyword>
<keyword evidence="18" id="KW-1185">Reference proteome</keyword>
<keyword evidence="4" id="KW-0808">Transferase</keyword>
<organism evidence="17 18">
    <name type="scientific">Cochliobolus heterostrophus (strain C5 / ATCC 48332 / race O)</name>
    <name type="common">Southern corn leaf blight fungus</name>
    <name type="synonym">Bipolaris maydis</name>
    <dbReference type="NCBI Taxonomy" id="701091"/>
    <lineage>
        <taxon>Eukaryota</taxon>
        <taxon>Fungi</taxon>
        <taxon>Dikarya</taxon>
        <taxon>Ascomycota</taxon>
        <taxon>Pezizomycotina</taxon>
        <taxon>Dothideomycetes</taxon>
        <taxon>Pleosporomycetidae</taxon>
        <taxon>Pleosporales</taxon>
        <taxon>Pleosporineae</taxon>
        <taxon>Pleosporaceae</taxon>
        <taxon>Bipolaris</taxon>
    </lineage>
</organism>
<dbReference type="PROSITE" id="PS50097">
    <property type="entry name" value="BTB"/>
    <property type="match status" value="1"/>
</dbReference>
<dbReference type="Pfam" id="PF01853">
    <property type="entry name" value="MOZ_SAS"/>
    <property type="match status" value="1"/>
</dbReference>
<comment type="function">
    <text evidence="13">Catalytic component of the NuA4 histone acetyltransferase (HAT) complex which is involved in epigenetic transcriptional activation of selected genes principally by acetylation of nucleosomal histones H4, H3, H2B, H2A and H2A variant H2A.Z. Acetylates histone H4 to form H4K5ac, H4K8ac, H4K12ac and H4K16ac, histone H3 to form H3K14ac, and histone H2A to form H2AK4ac and H2AK7ac. The NuA4 complex is involved in the DNA damage response and is required for chromosome segregation. The NuA4 complex plays a direct role in repair of DNA double-strand breaks (DSBs) through homologous recombination. Recruitment to promoters depends on H3K4me. Also acetylates non-histone proteins. In addition to protein acetyltransferase, can use different acyl-CoA substrates, such as 2-hydroxyisobutanoyl-CoA (2-hydroxyisobutyryl-CoA) or (2E)-butenoyl-CoA (crotonyl-CoA), and is able to mediate protein 2-hydroxyisobutyrylation and crotonylation, respectively.</text>
</comment>
<keyword evidence="5" id="KW-0479">Metal-binding</keyword>
<dbReference type="GO" id="GO:0035267">
    <property type="term" value="C:NuA4 histone acetyltransferase complex"/>
    <property type="evidence" value="ECO:0007669"/>
    <property type="project" value="TreeGrafter"/>
</dbReference>
<dbReference type="STRING" id="701091.M2U8P1"/>